<evidence type="ECO:0000256" key="1">
    <source>
        <dbReference type="ARBA" id="ARBA00007896"/>
    </source>
</evidence>
<protein>
    <recommendedName>
        <fullName evidence="3">Putative hydro-lyase J2D77_09650</fullName>
        <ecNumber evidence="3">4.2.1.-</ecNumber>
    </recommendedName>
</protein>
<dbReference type="FunFam" id="3.30.2040.10:FF:000001">
    <property type="entry name" value="D-glutamate cyclase, mitochondrial"/>
    <property type="match status" value="1"/>
</dbReference>
<gene>
    <name evidence="4" type="ORF">J2D77_09650</name>
</gene>
<dbReference type="GO" id="GO:0016829">
    <property type="term" value="F:lyase activity"/>
    <property type="evidence" value="ECO:0007669"/>
    <property type="project" value="UniProtKB-KW"/>
</dbReference>
<comment type="caution">
    <text evidence="4">The sequence shown here is derived from an EMBL/GenBank/DDBJ whole genome shotgun (WGS) entry which is preliminary data.</text>
</comment>
<dbReference type="EC" id="4.2.1.-" evidence="3"/>
<dbReference type="Proteomes" id="UP000664073">
    <property type="component" value="Unassembled WGS sequence"/>
</dbReference>
<accession>A0A939HQ82</accession>
<dbReference type="HAMAP" id="MF_01830">
    <property type="entry name" value="Hydro_lyase"/>
    <property type="match status" value="1"/>
</dbReference>
<comment type="similarity">
    <text evidence="1 3">Belongs to the D-glutamate cyclase family.</text>
</comment>
<evidence type="ECO:0000313" key="5">
    <source>
        <dbReference type="Proteomes" id="UP000664073"/>
    </source>
</evidence>
<organism evidence="4 5">
    <name type="scientific">Acetobacter garciniae</name>
    <dbReference type="NCBI Taxonomy" id="2817435"/>
    <lineage>
        <taxon>Bacteria</taxon>
        <taxon>Pseudomonadati</taxon>
        <taxon>Pseudomonadota</taxon>
        <taxon>Alphaproteobacteria</taxon>
        <taxon>Acetobacterales</taxon>
        <taxon>Acetobacteraceae</taxon>
        <taxon>Acetobacter</taxon>
    </lineage>
</organism>
<name>A0A939HQ82_9PROT</name>
<keyword evidence="2 3" id="KW-0456">Lyase</keyword>
<dbReference type="InterPro" id="IPR016938">
    <property type="entry name" value="UPF0317"/>
</dbReference>
<dbReference type="Gene3D" id="3.40.1640.10">
    <property type="entry name" value="PSTPO5379-like"/>
    <property type="match status" value="1"/>
</dbReference>
<dbReference type="Pfam" id="PF07286">
    <property type="entry name" value="D-Glu_cyclase"/>
    <property type="match status" value="1"/>
</dbReference>
<reference evidence="4" key="1">
    <citation type="submission" date="2021-03" db="EMBL/GenBank/DDBJ databases">
        <title>The complete genome sequence of Acetobacter sp. TBRC 12339.</title>
        <authorList>
            <person name="Charoenyingcharoen P."/>
            <person name="Yukphan P."/>
        </authorList>
    </citation>
    <scope>NUCLEOTIDE SEQUENCE</scope>
    <source>
        <strain evidence="4">TBRC 12339</strain>
    </source>
</reference>
<dbReference type="AlphaFoldDB" id="A0A939HQ82"/>
<keyword evidence="5" id="KW-1185">Reference proteome</keyword>
<dbReference type="NCBIfam" id="NF003969">
    <property type="entry name" value="PRK05463.1"/>
    <property type="match status" value="1"/>
</dbReference>
<dbReference type="PANTHER" id="PTHR32022">
    <property type="entry name" value="D-GLUTAMATE CYCLASE, MITOCHONDRIAL"/>
    <property type="match status" value="1"/>
</dbReference>
<dbReference type="Gene3D" id="3.30.2040.10">
    <property type="entry name" value="PSTPO5379-like domain"/>
    <property type="match status" value="1"/>
</dbReference>
<dbReference type="SUPFAM" id="SSF160920">
    <property type="entry name" value="PSTPO5379-like"/>
    <property type="match status" value="1"/>
</dbReference>
<evidence type="ECO:0000256" key="3">
    <source>
        <dbReference type="HAMAP-Rule" id="MF_01830"/>
    </source>
</evidence>
<dbReference type="PIRSF" id="PIRSF029755">
    <property type="entry name" value="UCP029755"/>
    <property type="match status" value="1"/>
</dbReference>
<proteinExistence type="inferred from homology"/>
<dbReference type="InterPro" id="IPR038021">
    <property type="entry name" value="Putative_hydro-lyase"/>
</dbReference>
<dbReference type="InterPro" id="IPR009906">
    <property type="entry name" value="D-Glu_cyclase"/>
</dbReference>
<sequence>MRDMNLRSLPPYFHALPRDVRRLCRANRAHTITSGMAAGYIQANLVILPADQARQFEEFCEKNPKSCPLVGMSAPGDWSAPALGQDLDIRTDLPLYRVWRDGVLVAEVTDIASFWRDDLVAFALGCSFSFENALLACGVSMRHFETGQGVSMYRTNIACTPVGPFSGPVVVSMRPFRSKDIIKATEISAMIPLAHGGPVQIGFPEEIGITDIATPDYGVATEIKSDELPVFWACGVTPQAVLDASRPAFAITHAPGAMLVTDIAIPDYDRLVKDFSVPII</sequence>
<dbReference type="PANTHER" id="PTHR32022:SF10">
    <property type="entry name" value="D-GLUTAMATE CYCLASE, MITOCHONDRIAL"/>
    <property type="match status" value="1"/>
</dbReference>
<evidence type="ECO:0000313" key="4">
    <source>
        <dbReference type="EMBL" id="MBO1325411.1"/>
    </source>
</evidence>
<dbReference type="EMBL" id="JAFVMH010000004">
    <property type="protein sequence ID" value="MBO1325411.1"/>
    <property type="molecule type" value="Genomic_DNA"/>
</dbReference>
<evidence type="ECO:0000256" key="2">
    <source>
        <dbReference type="ARBA" id="ARBA00023239"/>
    </source>
</evidence>